<name>W6Z4F6_COCC2</name>
<reference evidence="1 2" key="1">
    <citation type="journal article" date="2013" name="PLoS Genet.">
        <title>Comparative genome structure, secondary metabolite, and effector coding capacity across Cochliobolus pathogens.</title>
        <authorList>
            <person name="Condon B.J."/>
            <person name="Leng Y."/>
            <person name="Wu D."/>
            <person name="Bushley K.E."/>
            <person name="Ohm R.A."/>
            <person name="Otillar R."/>
            <person name="Martin J."/>
            <person name="Schackwitz W."/>
            <person name="Grimwood J."/>
            <person name="MohdZainudin N."/>
            <person name="Xue C."/>
            <person name="Wang R."/>
            <person name="Manning V.A."/>
            <person name="Dhillon B."/>
            <person name="Tu Z.J."/>
            <person name="Steffenson B.J."/>
            <person name="Salamov A."/>
            <person name="Sun H."/>
            <person name="Lowry S."/>
            <person name="LaButti K."/>
            <person name="Han J."/>
            <person name="Copeland A."/>
            <person name="Lindquist E."/>
            <person name="Barry K."/>
            <person name="Schmutz J."/>
            <person name="Baker S.E."/>
            <person name="Ciuffetti L.M."/>
            <person name="Grigoriev I.V."/>
            <person name="Zhong S."/>
            <person name="Turgeon B.G."/>
        </authorList>
    </citation>
    <scope>NUCLEOTIDE SEQUENCE [LARGE SCALE GENOMIC DNA]</scope>
    <source>
        <strain evidence="1 2">26-R-13</strain>
    </source>
</reference>
<protein>
    <submittedName>
        <fullName evidence="1">Uncharacterized protein</fullName>
    </submittedName>
</protein>
<organism evidence="1 2">
    <name type="scientific">Cochliobolus carbonum (strain 26-R-13)</name>
    <name type="common">Maize leaf spot fungus</name>
    <name type="synonym">Bipolaris zeicola</name>
    <dbReference type="NCBI Taxonomy" id="930089"/>
    <lineage>
        <taxon>Eukaryota</taxon>
        <taxon>Fungi</taxon>
        <taxon>Dikarya</taxon>
        <taxon>Ascomycota</taxon>
        <taxon>Pezizomycotina</taxon>
        <taxon>Dothideomycetes</taxon>
        <taxon>Pleosporomycetidae</taxon>
        <taxon>Pleosporales</taxon>
        <taxon>Pleosporineae</taxon>
        <taxon>Pleosporaceae</taxon>
        <taxon>Bipolaris</taxon>
    </lineage>
</organism>
<dbReference type="Proteomes" id="UP000053841">
    <property type="component" value="Unassembled WGS sequence"/>
</dbReference>
<sequence length="111" mass="12034">MVSCMPAAGMQKSLNTRIGYGLDRGLPSTRACHLSAFTTLSRVLATPHAIRAKSLAVTVFVHYGCPMHVVQGQSKALYPREISQLGTAMIAVQVLLLSKHPQTRSSRQWSG</sequence>
<dbReference type="RefSeq" id="XP_007706996.1">
    <property type="nucleotide sequence ID" value="XM_007708806.1"/>
</dbReference>
<dbReference type="AlphaFoldDB" id="W6Z4F6"/>
<keyword evidence="2" id="KW-1185">Reference proteome</keyword>
<evidence type="ECO:0000313" key="1">
    <source>
        <dbReference type="EMBL" id="EUC38576.1"/>
    </source>
</evidence>
<dbReference type="EMBL" id="KI964541">
    <property type="protein sequence ID" value="EUC38576.1"/>
    <property type="molecule type" value="Genomic_DNA"/>
</dbReference>
<evidence type="ECO:0000313" key="2">
    <source>
        <dbReference type="Proteomes" id="UP000053841"/>
    </source>
</evidence>
<accession>W6Z4F6</accession>
<dbReference type="KEGG" id="bze:COCCADRAFT_21909"/>
<dbReference type="HOGENOM" id="CLU_2157937_0_0_1"/>
<gene>
    <name evidence="1" type="ORF">COCCADRAFT_21909</name>
</gene>
<dbReference type="GeneID" id="19145085"/>
<proteinExistence type="predicted"/>